<sequence length="594" mass="67352">MTSAPPVYLILSEASLPAAAWAILRGRPLALIEIQPMWERSRPWLERVAARWLAEGKMVRAGESSPALVRILENINYHDMTDLFLTVEPWVEAYFRFSEAETANPAYHLPYKHTCWGEIYDSGRLAHMVELINREAGGGAEFIGISPTATRMAEIYGKRPIHGGTPWTLLRLPANLLMALVVMAFTLLWVARRVVGQLPEGRSFLLGSTFAKDIRLVHNLGDIVDSREQCCIMFHDEAIRAVANRDYDLAGFSQCLFGDGRFLPGQAMQALGGALADLAGLIAAFWRLPPLTFLKLARLAWYRVAYRALFRRHRFANFWGRDEINSDHMIRSQELRRIGGTSMGMAHGIPSSQILSPLRRIQDYNVYFCFGMHLYQKYYHARWPAHIRAVPLGAFGMSHAQMMQIRRERSRDIMVFVSSTLNDEAIVDVTVDLARLMPERTVFFKCKRGAPSVFQRFIDGDPPAPPNLVVSDTGIDVTYEFLRTGGYAVATHSTLGAEGIYYGTPTFVQDNNSPDMPFYYREFDRLCFTTAEELVERIRAIEEGRDTYPWHNFDGLIRLDNRFPMAVVREVMGLPPKPDENICLPLAHIRGDAV</sequence>
<evidence type="ECO:0000313" key="2">
    <source>
        <dbReference type="Proteomes" id="UP000011744"/>
    </source>
</evidence>
<evidence type="ECO:0000313" key="1">
    <source>
        <dbReference type="EMBL" id="EME70556.1"/>
    </source>
</evidence>
<keyword evidence="2" id="KW-1185">Reference proteome</keyword>
<dbReference type="STRING" id="1244869.H261_07998"/>
<dbReference type="AlphaFoldDB" id="M2YC26"/>
<dbReference type="RefSeq" id="WP_008616220.1">
    <property type="nucleotide sequence ID" value="NZ_AONQ01000016.1"/>
</dbReference>
<accession>M2YC26</accession>
<dbReference type="PATRIC" id="fig|1244869.3.peg.1617"/>
<organism evidence="1 2">
    <name type="scientific">Paramagnetospirillum caucaseum</name>
    <dbReference type="NCBI Taxonomy" id="1244869"/>
    <lineage>
        <taxon>Bacteria</taxon>
        <taxon>Pseudomonadati</taxon>
        <taxon>Pseudomonadota</taxon>
        <taxon>Alphaproteobacteria</taxon>
        <taxon>Rhodospirillales</taxon>
        <taxon>Magnetospirillaceae</taxon>
        <taxon>Paramagnetospirillum</taxon>
    </lineage>
</organism>
<protein>
    <recommendedName>
        <fullName evidence="3">Capsule polysaccharide biosynthesis protein</fullName>
    </recommendedName>
</protein>
<comment type="caution">
    <text evidence="1">The sequence shown here is derived from an EMBL/GenBank/DDBJ whole genome shotgun (WGS) entry which is preliminary data.</text>
</comment>
<dbReference type="OrthoDB" id="7326408at2"/>
<name>M2YC26_9PROT</name>
<proteinExistence type="predicted"/>
<dbReference type="EMBL" id="AONQ01000016">
    <property type="protein sequence ID" value="EME70556.1"/>
    <property type="molecule type" value="Genomic_DNA"/>
</dbReference>
<dbReference type="Proteomes" id="UP000011744">
    <property type="component" value="Unassembled WGS sequence"/>
</dbReference>
<evidence type="ECO:0008006" key="3">
    <source>
        <dbReference type="Google" id="ProtNLM"/>
    </source>
</evidence>
<gene>
    <name evidence="1" type="ORF">H261_07998</name>
</gene>
<reference evidence="1 2" key="1">
    <citation type="journal article" date="2014" name="Genome Announc.">
        <title>Draft Genome Sequence of Magnetospirillum sp. Strain SO-1, a Freshwater Magnetotactic Bacterium Isolated from the Ol'khovka River, Russia.</title>
        <authorList>
            <person name="Grouzdev D.S."/>
            <person name="Dziuba M.V."/>
            <person name="Sukhacheva M.S."/>
            <person name="Mardanov A.V."/>
            <person name="Beletskiy A.V."/>
            <person name="Kuznetsov B.B."/>
            <person name="Skryabin K.G."/>
        </authorList>
    </citation>
    <scope>NUCLEOTIDE SEQUENCE [LARGE SCALE GENOMIC DNA]</scope>
    <source>
        <strain evidence="1 2">SO-1</strain>
    </source>
</reference>